<feature type="region of interest" description="Disordered" evidence="1">
    <location>
        <begin position="60"/>
        <end position="111"/>
    </location>
</feature>
<reference evidence="2 3" key="1">
    <citation type="journal article" date="2024" name="G3 (Bethesda)">
        <title>Genome assembly of Hibiscus sabdariffa L. provides insights into metabolisms of medicinal natural products.</title>
        <authorList>
            <person name="Kim T."/>
        </authorList>
    </citation>
    <scope>NUCLEOTIDE SEQUENCE [LARGE SCALE GENOMIC DNA]</scope>
    <source>
        <strain evidence="2">TK-2024</strain>
        <tissue evidence="2">Old leaves</tissue>
    </source>
</reference>
<protein>
    <submittedName>
        <fullName evidence="2">Uncharacterized protein</fullName>
    </submittedName>
</protein>
<name>A0ABR2S5Y1_9ROSI</name>
<evidence type="ECO:0000256" key="1">
    <source>
        <dbReference type="SAM" id="MobiDB-lite"/>
    </source>
</evidence>
<accession>A0ABR2S5Y1</accession>
<dbReference type="EMBL" id="JBBPBN010000016">
    <property type="protein sequence ID" value="KAK9020651.1"/>
    <property type="molecule type" value="Genomic_DNA"/>
</dbReference>
<sequence>MRDETPIPREQHEIKANKIKNHPWWPPILRIERNITHRLQLSREFEKEVTKGKSLKTSHNNLCKFWKPRNTGLPTTSKGGKESPGKGGPNPSEIHKHQYLGRDKSRVRVLE</sequence>
<feature type="compositionally biased region" description="Basic and acidic residues" evidence="1">
    <location>
        <begin position="93"/>
        <end position="111"/>
    </location>
</feature>
<comment type="caution">
    <text evidence="2">The sequence shown here is derived from an EMBL/GenBank/DDBJ whole genome shotgun (WGS) entry which is preliminary data.</text>
</comment>
<keyword evidence="3" id="KW-1185">Reference proteome</keyword>
<evidence type="ECO:0000313" key="3">
    <source>
        <dbReference type="Proteomes" id="UP001396334"/>
    </source>
</evidence>
<proteinExistence type="predicted"/>
<evidence type="ECO:0000313" key="2">
    <source>
        <dbReference type="EMBL" id="KAK9020651.1"/>
    </source>
</evidence>
<organism evidence="2 3">
    <name type="scientific">Hibiscus sabdariffa</name>
    <name type="common">roselle</name>
    <dbReference type="NCBI Taxonomy" id="183260"/>
    <lineage>
        <taxon>Eukaryota</taxon>
        <taxon>Viridiplantae</taxon>
        <taxon>Streptophyta</taxon>
        <taxon>Embryophyta</taxon>
        <taxon>Tracheophyta</taxon>
        <taxon>Spermatophyta</taxon>
        <taxon>Magnoliopsida</taxon>
        <taxon>eudicotyledons</taxon>
        <taxon>Gunneridae</taxon>
        <taxon>Pentapetalae</taxon>
        <taxon>rosids</taxon>
        <taxon>malvids</taxon>
        <taxon>Malvales</taxon>
        <taxon>Malvaceae</taxon>
        <taxon>Malvoideae</taxon>
        <taxon>Hibiscus</taxon>
    </lineage>
</organism>
<dbReference type="Proteomes" id="UP001396334">
    <property type="component" value="Unassembled WGS sequence"/>
</dbReference>
<gene>
    <name evidence="2" type="ORF">V6N11_010669</name>
</gene>